<evidence type="ECO:0000313" key="1">
    <source>
        <dbReference type="EMBL" id="CUI15179.1"/>
    </source>
</evidence>
<dbReference type="InterPro" id="IPR029060">
    <property type="entry name" value="PIN-like_dom_sf"/>
</dbReference>
<proteinExistence type="predicted"/>
<keyword evidence="2" id="KW-1185">Reference proteome</keyword>
<dbReference type="Proteomes" id="UP000051952">
    <property type="component" value="Unassembled WGS sequence"/>
</dbReference>
<dbReference type="SUPFAM" id="SSF88723">
    <property type="entry name" value="PIN domain-like"/>
    <property type="match status" value="1"/>
</dbReference>
<reference evidence="2" key="1">
    <citation type="submission" date="2015-09" db="EMBL/GenBank/DDBJ databases">
        <authorList>
            <consortium name="Pathogen Informatics"/>
        </authorList>
    </citation>
    <scope>NUCLEOTIDE SEQUENCE [LARGE SCALE GENOMIC DNA]</scope>
    <source>
        <strain evidence="2">Lake Konstanz</strain>
    </source>
</reference>
<dbReference type="EMBL" id="CYKH01001887">
    <property type="protein sequence ID" value="CUI15179.1"/>
    <property type="molecule type" value="Genomic_DNA"/>
</dbReference>
<accession>A0A0S4KKS4</accession>
<gene>
    <name evidence="1" type="ORF">BSAL_29880</name>
</gene>
<protein>
    <submittedName>
        <fullName evidence="1">Uncharacterized protein</fullName>
    </submittedName>
</protein>
<evidence type="ECO:0000313" key="2">
    <source>
        <dbReference type="Proteomes" id="UP000051952"/>
    </source>
</evidence>
<dbReference type="AlphaFoldDB" id="A0A0S4KKS4"/>
<dbReference type="VEuPathDB" id="TriTrypDB:BSAL_29880"/>
<sequence>MDRSAAQTIALVRSRFHMPRFLEVTCNASAPQWFMITRLRCVYGVELVFAVDAPVGIVQHDTLRGAIVAKRGAERTSLLSQQLDLCAKVTSSHLDHAADGGAPARTPPPVQPVISSAEHLLKQNKRPQMLVEQVYETLFQLKVTVKHLDGEVDRYIGALVHDYDPICVFTGDSDFVVIPGIPVVVDFDYPWGVMLRGWNSFVVNGDEVSAPLRSGDDDDPLQLFILESEAVCDRIGHRCQIYHATPRGSCIC</sequence>
<organism evidence="1 2">
    <name type="scientific">Bodo saltans</name>
    <name type="common">Flagellated protozoan</name>
    <dbReference type="NCBI Taxonomy" id="75058"/>
    <lineage>
        <taxon>Eukaryota</taxon>
        <taxon>Discoba</taxon>
        <taxon>Euglenozoa</taxon>
        <taxon>Kinetoplastea</taxon>
        <taxon>Metakinetoplastina</taxon>
        <taxon>Eubodonida</taxon>
        <taxon>Bodonidae</taxon>
        <taxon>Bodo</taxon>
    </lineage>
</organism>
<name>A0A0S4KKS4_BODSA</name>